<feature type="topological domain" description="Cytoplasmic" evidence="9">
    <location>
        <begin position="92"/>
        <end position="810"/>
    </location>
</feature>
<keyword evidence="2 9" id="KW-0493">Microtubule</keyword>
<dbReference type="InterPro" id="IPR003593">
    <property type="entry name" value="AAA+_ATPase"/>
</dbReference>
<dbReference type="GO" id="GO:0034214">
    <property type="term" value="P:protein hexamerization"/>
    <property type="evidence" value="ECO:0007669"/>
    <property type="project" value="UniProtKB-UniRule"/>
</dbReference>
<dbReference type="HAMAP" id="MF_03021">
    <property type="entry name" value="Spastin"/>
    <property type="match status" value="1"/>
</dbReference>
<feature type="region of interest" description="Disordered" evidence="10">
    <location>
        <begin position="380"/>
        <end position="416"/>
    </location>
</feature>
<comment type="subcellular location">
    <subcellularLocation>
        <location evidence="9">Membrane</location>
        <topology evidence="9">Peripheral membrane protein</topology>
    </subcellularLocation>
    <subcellularLocation>
        <location evidence="9">Cytoplasm</location>
        <location evidence="9">Cytoskeleton</location>
        <location evidence="9">Microtubule organizing center</location>
        <location evidence="9">Centrosome</location>
    </subcellularLocation>
    <subcellularLocation>
        <location evidence="9">Cytoplasm</location>
        <location evidence="9">Cytoskeleton</location>
    </subcellularLocation>
    <text evidence="9">Forms an intramembrane hairpin-like structure in the membrane.</text>
</comment>
<evidence type="ECO:0000256" key="6">
    <source>
        <dbReference type="ARBA" id="ARBA00023212"/>
    </source>
</evidence>
<dbReference type="GO" id="GO:0051013">
    <property type="term" value="P:microtubule severing"/>
    <property type="evidence" value="ECO:0007669"/>
    <property type="project" value="UniProtKB-UniRule"/>
</dbReference>
<protein>
    <recommendedName>
        <fullName evidence="9">Spastin</fullName>
        <ecNumber evidence="9">5.6.1.1</ecNumber>
    </recommendedName>
</protein>
<dbReference type="EMBL" id="GFDL01002828">
    <property type="protein sequence ID" value="JAV32217.1"/>
    <property type="molecule type" value="Transcribed_RNA"/>
</dbReference>
<dbReference type="GO" id="GO:0005694">
    <property type="term" value="C:chromosome"/>
    <property type="evidence" value="ECO:0007669"/>
    <property type="project" value="UniProtKB-ARBA"/>
</dbReference>
<feature type="intramembrane region" description="Helical" evidence="9">
    <location>
        <begin position="71"/>
        <end position="91"/>
    </location>
</feature>
<evidence type="ECO:0000256" key="3">
    <source>
        <dbReference type="ARBA" id="ARBA00022741"/>
    </source>
</evidence>
<dbReference type="InterPro" id="IPR003959">
    <property type="entry name" value="ATPase_AAA_core"/>
</dbReference>
<evidence type="ECO:0000259" key="13">
    <source>
        <dbReference type="SMART" id="SM00745"/>
    </source>
</evidence>
<keyword evidence="6 9" id="KW-0206">Cytoskeleton</keyword>
<evidence type="ECO:0000313" key="14">
    <source>
        <dbReference type="EMBL" id="JAV32217.1"/>
    </source>
</evidence>
<feature type="compositionally biased region" description="Polar residues" evidence="10">
    <location>
        <begin position="1"/>
        <end position="12"/>
    </location>
</feature>
<keyword evidence="3 9" id="KW-0547">Nucleotide-binding</keyword>
<evidence type="ECO:0000256" key="5">
    <source>
        <dbReference type="ARBA" id="ARBA00023136"/>
    </source>
</evidence>
<keyword evidence="5 9" id="KW-0472">Membrane</keyword>
<dbReference type="Pfam" id="PF17862">
    <property type="entry name" value="AAA_lid_3"/>
    <property type="match status" value="1"/>
</dbReference>
<dbReference type="InterPro" id="IPR041569">
    <property type="entry name" value="AAA_lid_3"/>
</dbReference>
<feature type="region of interest" description="Disordered" evidence="10">
    <location>
        <begin position="121"/>
        <end position="140"/>
    </location>
</feature>
<accession>A0A1Q3FXA4</accession>
<dbReference type="PROSITE" id="PS00674">
    <property type="entry name" value="AAA"/>
    <property type="match status" value="1"/>
</dbReference>
<comment type="similarity">
    <text evidence="9">Belongs to the AAA ATPase family. Spastin subfamily.</text>
</comment>
<dbReference type="CDD" id="cd19524">
    <property type="entry name" value="RecA-like_spastin"/>
    <property type="match status" value="1"/>
</dbReference>
<organism evidence="14">
    <name type="scientific">Culex tarsalis</name>
    <name type="common">Encephalitis mosquito</name>
    <dbReference type="NCBI Taxonomy" id="7177"/>
    <lineage>
        <taxon>Eukaryota</taxon>
        <taxon>Metazoa</taxon>
        <taxon>Ecdysozoa</taxon>
        <taxon>Arthropoda</taxon>
        <taxon>Hexapoda</taxon>
        <taxon>Insecta</taxon>
        <taxon>Pterygota</taxon>
        <taxon>Neoptera</taxon>
        <taxon>Endopterygota</taxon>
        <taxon>Diptera</taxon>
        <taxon>Nematocera</taxon>
        <taxon>Culicoidea</taxon>
        <taxon>Culicidae</taxon>
        <taxon>Culicinae</taxon>
        <taxon>Culicini</taxon>
        <taxon>Culex</taxon>
        <taxon>Culex</taxon>
    </lineage>
</organism>
<dbReference type="InterPro" id="IPR015415">
    <property type="entry name" value="Spast_Vps4_C"/>
</dbReference>
<dbReference type="InterPro" id="IPR003960">
    <property type="entry name" value="ATPase_AAA_CS"/>
</dbReference>
<dbReference type="SMART" id="SM00745">
    <property type="entry name" value="MIT"/>
    <property type="match status" value="1"/>
</dbReference>
<dbReference type="GO" id="GO:0008017">
    <property type="term" value="F:microtubule binding"/>
    <property type="evidence" value="ECO:0007669"/>
    <property type="project" value="UniProtKB-UniRule"/>
</dbReference>
<dbReference type="GO" id="GO:0005813">
    <property type="term" value="C:centrosome"/>
    <property type="evidence" value="ECO:0007669"/>
    <property type="project" value="UniProtKB-SubCell"/>
</dbReference>
<feature type="region of interest" description="Disordered" evidence="10">
    <location>
        <begin position="1"/>
        <end position="54"/>
    </location>
</feature>
<dbReference type="CDD" id="cd02679">
    <property type="entry name" value="MIT_spastin"/>
    <property type="match status" value="1"/>
</dbReference>
<dbReference type="GO" id="GO:0016887">
    <property type="term" value="F:ATP hydrolysis activity"/>
    <property type="evidence" value="ECO:0007669"/>
    <property type="project" value="InterPro"/>
</dbReference>
<dbReference type="Pfam" id="PF00004">
    <property type="entry name" value="AAA"/>
    <property type="match status" value="1"/>
</dbReference>
<dbReference type="FunFam" id="1.20.58.80:FF:000006">
    <property type="entry name" value="Spastin"/>
    <property type="match status" value="1"/>
</dbReference>
<dbReference type="FunFam" id="3.40.50.300:FF:000093">
    <property type="entry name" value="Fidgetin-like 1"/>
    <property type="match status" value="1"/>
</dbReference>
<dbReference type="GO" id="GO:0008568">
    <property type="term" value="F:microtubule severing ATPase activity"/>
    <property type="evidence" value="ECO:0007669"/>
    <property type="project" value="UniProtKB-UniRule"/>
</dbReference>
<dbReference type="GO" id="GO:0005819">
    <property type="term" value="C:spindle"/>
    <property type="evidence" value="ECO:0007669"/>
    <property type="project" value="UniProtKB-UniRule"/>
</dbReference>
<feature type="binding site" evidence="9">
    <location>
        <begin position="575"/>
        <end position="582"/>
    </location>
    <ligand>
        <name>ATP</name>
        <dbReference type="ChEBI" id="CHEBI:30616"/>
    </ligand>
</feature>
<evidence type="ECO:0000256" key="9">
    <source>
        <dbReference type="HAMAP-Rule" id="MF_03021"/>
    </source>
</evidence>
<dbReference type="InterPro" id="IPR050304">
    <property type="entry name" value="MT-severing_AAA_ATPase"/>
</dbReference>
<dbReference type="EC" id="5.6.1.1" evidence="9"/>
<evidence type="ECO:0000256" key="2">
    <source>
        <dbReference type="ARBA" id="ARBA00022701"/>
    </source>
</evidence>
<proteinExistence type="inferred from homology"/>
<keyword evidence="7 9" id="KW-0413">Isomerase</keyword>
<comment type="function">
    <text evidence="9">ATP-dependent microtubule severing protein. Microtubule severing may promote reorganization of cellular microtubule arrays and the release of microtubules from the microtubule organizing center following nucleation.</text>
</comment>
<dbReference type="InterPro" id="IPR027417">
    <property type="entry name" value="P-loop_NTPase"/>
</dbReference>
<dbReference type="InterPro" id="IPR017179">
    <property type="entry name" value="Spastin"/>
</dbReference>
<comment type="subunit">
    <text evidence="9">Homohexamer. The homohexamer is stabilized by ATP-binding. The homohexamer may adopt a ring conformation through which microtubules pass prior to being severed. Interacts with microtubules.</text>
</comment>
<feature type="region of interest" description="Disordered" evidence="10">
    <location>
        <begin position="301"/>
        <end position="320"/>
    </location>
</feature>
<name>A0A1Q3FXA4_CULTA</name>
<feature type="region of interest" description="Disordered" evidence="10">
    <location>
        <begin position="330"/>
        <end position="349"/>
    </location>
</feature>
<keyword evidence="1 9" id="KW-0963">Cytoplasm</keyword>
<dbReference type="PANTHER" id="PTHR23074:SF86">
    <property type="entry name" value="SPASTIN"/>
    <property type="match status" value="1"/>
</dbReference>
<dbReference type="InterPro" id="IPR007330">
    <property type="entry name" value="MIT_dom"/>
</dbReference>
<feature type="compositionally biased region" description="Gly residues" evidence="10">
    <location>
        <begin position="32"/>
        <end position="45"/>
    </location>
</feature>
<feature type="domain" description="AAA+ ATPase" evidence="12">
    <location>
        <begin position="567"/>
        <end position="704"/>
    </location>
</feature>
<dbReference type="Gene3D" id="3.40.50.300">
    <property type="entry name" value="P-loop containing nucleotide triphosphate hydrolases"/>
    <property type="match status" value="1"/>
</dbReference>
<keyword evidence="4 9" id="KW-0067">ATP-binding</keyword>
<dbReference type="SUPFAM" id="SSF52540">
    <property type="entry name" value="P-loop containing nucleoside triphosphate hydrolases"/>
    <property type="match status" value="1"/>
</dbReference>
<feature type="compositionally biased region" description="Low complexity" evidence="10">
    <location>
        <begin position="301"/>
        <end position="312"/>
    </location>
</feature>
<comment type="catalytic activity">
    <reaction evidence="8 9">
        <text>n ATP + n H2O + a microtubule = n ADP + n phosphate + (n+1) alpha/beta tubulin heterodimers.</text>
        <dbReference type="EC" id="5.6.1.1"/>
    </reaction>
</comment>
<feature type="compositionally biased region" description="Low complexity" evidence="10">
    <location>
        <begin position="400"/>
        <end position="409"/>
    </location>
</feature>
<feature type="domain" description="MIT" evidence="13">
    <location>
        <begin position="187"/>
        <end position="265"/>
    </location>
</feature>
<dbReference type="Gene3D" id="1.20.58.80">
    <property type="entry name" value="Phosphotransferase system, lactose/cellobiose-type IIA subunit"/>
    <property type="match status" value="1"/>
</dbReference>
<evidence type="ECO:0000259" key="12">
    <source>
        <dbReference type="SMART" id="SM00382"/>
    </source>
</evidence>
<dbReference type="GO" id="GO:0005874">
    <property type="term" value="C:microtubule"/>
    <property type="evidence" value="ECO:0007669"/>
    <property type="project" value="UniProtKB-UniRule"/>
</dbReference>
<dbReference type="GO" id="GO:0005737">
    <property type="term" value="C:cytoplasm"/>
    <property type="evidence" value="ECO:0007669"/>
    <property type="project" value="UniProtKB-UniRule"/>
</dbReference>
<feature type="transmembrane region" description="Helical" evidence="11">
    <location>
        <begin position="64"/>
        <end position="93"/>
    </location>
</feature>
<keyword evidence="11" id="KW-1133">Transmembrane helix</keyword>
<reference evidence="14" key="1">
    <citation type="submission" date="2017-01" db="EMBL/GenBank/DDBJ databases">
        <title>A deep insight into the sialotranscriptome of adult male and female Cluex tarsalis mosquitoes.</title>
        <authorList>
            <person name="Ribeiro J.M."/>
            <person name="Moreira F."/>
            <person name="Bernard K.A."/>
            <person name="Calvo E."/>
        </authorList>
    </citation>
    <scope>NUCLEOTIDE SEQUENCE</scope>
    <source>
        <strain evidence="14">Kern County</strain>
        <tissue evidence="14">Salivary glands</tissue>
    </source>
</reference>
<evidence type="ECO:0000256" key="1">
    <source>
        <dbReference type="ARBA" id="ARBA00022490"/>
    </source>
</evidence>
<feature type="topological domain" description="Cytoplasmic" evidence="9">
    <location>
        <begin position="1"/>
        <end position="70"/>
    </location>
</feature>
<dbReference type="Gene3D" id="1.10.8.60">
    <property type="match status" value="1"/>
</dbReference>
<dbReference type="GO" id="GO:0031117">
    <property type="term" value="P:positive regulation of microtubule depolymerization"/>
    <property type="evidence" value="ECO:0007669"/>
    <property type="project" value="UniProtKB-UniRule"/>
</dbReference>
<feature type="region of interest" description="Disordered" evidence="10">
    <location>
        <begin position="456"/>
        <end position="508"/>
    </location>
</feature>
<dbReference type="Pfam" id="PF09336">
    <property type="entry name" value="Vps4_C"/>
    <property type="match status" value="1"/>
</dbReference>
<evidence type="ECO:0000256" key="7">
    <source>
        <dbReference type="ARBA" id="ARBA00023235"/>
    </source>
</evidence>
<evidence type="ECO:0000256" key="11">
    <source>
        <dbReference type="SAM" id="Phobius"/>
    </source>
</evidence>
<dbReference type="PANTHER" id="PTHR23074">
    <property type="entry name" value="AAA DOMAIN-CONTAINING"/>
    <property type="match status" value="1"/>
</dbReference>
<evidence type="ECO:0000256" key="4">
    <source>
        <dbReference type="ARBA" id="ARBA00022840"/>
    </source>
</evidence>
<dbReference type="FunFam" id="1.10.8.60:FF:000036">
    <property type="entry name" value="Spastin"/>
    <property type="match status" value="1"/>
</dbReference>
<dbReference type="GO" id="GO:0000070">
    <property type="term" value="P:mitotic sister chromatid segregation"/>
    <property type="evidence" value="ECO:0007669"/>
    <property type="project" value="UniProtKB-ARBA"/>
</dbReference>
<keyword evidence="11" id="KW-0812">Transmembrane</keyword>
<dbReference type="GO" id="GO:0016020">
    <property type="term" value="C:membrane"/>
    <property type="evidence" value="ECO:0007669"/>
    <property type="project" value="UniProtKB-SubCell"/>
</dbReference>
<evidence type="ECO:0000256" key="8">
    <source>
        <dbReference type="ARBA" id="ARBA00036378"/>
    </source>
</evidence>
<dbReference type="SMART" id="SM00382">
    <property type="entry name" value="AAA"/>
    <property type="match status" value="1"/>
</dbReference>
<sequence length="810" mass="88106">MVRNKYSLNAGKSPSKKSRTNSAKQHDASDNEGGGGEGGSSGGTLTGTETGTPQRCDTVHKQNLYIISFPVIFVFNVVRSLLYQLFIIFRYIYNFTTKVVYRPVKKDCGLEIVINHQQQQQEAPSHLQHDPQLDNPLVHQYDPQQHHPLQYSSSSGVLVNAEGREMSVQRSASGSQVGPGDPLLAKQKHHHRRAFEYISKALKIDEENEGQKELAIELYRKGILELERGIAVECWGGRGEVWERAQRLHDKMQTNLSMARDRLHFLECMLEANKLEISEAHNLQRSSTFTLSVGQPVQHLPTPAATAQPARPVSSTTTTAKRAQFKVPHPVKGGALSRKGQQQQQQQENRVMTYGDSNGNGVGGGRNASEVEASGRKLTVGYKRPGNLGVMNKSQTLPRSMGGSRTTPTGGSGVPAGTGYGGVGPANAGAGVAAGCTAGGMPKIVPKPAATPPAIRRQFSIPSGSPIRKASNGYGHSGGKNTPPRSKTPLGTAPSGNQPGGQQQQPQIAVKGVEPKLVQIIMDEIVEGGAKVEWQDIAGQEVAKQALQEMVILPSVRPELFTGLRTPAKGLLLFGPPGNGKTLLARAVATECSATFFSISAATLTSKYVGDGEKLVRALFSVAREMQPAIIFIDEVDSLLSERSSGEHEATRRLKTEFLVQFDGLPANSEADKIVVMAATNRPQELDEAALRRFPKRVYVTLPDLDTRELLLRRLLEKQNSPLDDADLKRLAMLTEGYSGSDLTALAKDAALEPIRELNVEQVKNMDPTKLRSIRESDFHNSLKRIRRSVAPNSLAAYEKWLQDFGDVTL</sequence>
<evidence type="ECO:0000256" key="10">
    <source>
        <dbReference type="SAM" id="MobiDB-lite"/>
    </source>
</evidence>
<dbReference type="AlphaFoldDB" id="A0A1Q3FXA4"/>
<dbReference type="GO" id="GO:0005524">
    <property type="term" value="F:ATP binding"/>
    <property type="evidence" value="ECO:0007669"/>
    <property type="project" value="UniProtKB-UniRule"/>
</dbReference>